<dbReference type="RefSeq" id="WP_399149298.1">
    <property type="nucleotide sequence ID" value="NZ_CP147982.1"/>
</dbReference>
<organism evidence="1 2">
    <name type="scientific">Streptomyces sirii</name>
    <dbReference type="NCBI Taxonomy" id="3127701"/>
    <lineage>
        <taxon>Bacteria</taxon>
        <taxon>Bacillati</taxon>
        <taxon>Actinomycetota</taxon>
        <taxon>Actinomycetes</taxon>
        <taxon>Kitasatosporales</taxon>
        <taxon>Streptomycetaceae</taxon>
        <taxon>Streptomyces</taxon>
    </lineage>
</organism>
<dbReference type="Proteomes" id="UP001626628">
    <property type="component" value="Chromosome"/>
</dbReference>
<keyword evidence="2" id="KW-1185">Reference proteome</keyword>
<evidence type="ECO:0000313" key="1">
    <source>
        <dbReference type="EMBL" id="WXK74505.1"/>
    </source>
</evidence>
<evidence type="ECO:0000313" key="2">
    <source>
        <dbReference type="Proteomes" id="UP001626628"/>
    </source>
</evidence>
<accession>A0ABZ2QDQ3</accession>
<sequence length="42" mass="4626">MTDDMDFVQLQHSLEELPDITPEDPTDHGETAVCLITLNGAL</sequence>
<protein>
    <submittedName>
        <fullName evidence="1">Uncharacterized protein</fullName>
    </submittedName>
</protein>
<dbReference type="EMBL" id="CP147982">
    <property type="protein sequence ID" value="WXK74505.1"/>
    <property type="molecule type" value="Genomic_DNA"/>
</dbReference>
<name>A0ABZ2QDQ3_9ACTN</name>
<reference evidence="1 2" key="1">
    <citation type="submission" date="2024-03" db="EMBL/GenBank/DDBJ databases">
        <title>The complete genome of Streptomyces sirii sp.nov.</title>
        <authorList>
            <person name="Zakalyukina Y.V."/>
            <person name="Belik A.R."/>
            <person name="Biryukov M.V."/>
            <person name="Baturina O.A."/>
            <person name="Kabilov M.R."/>
        </authorList>
    </citation>
    <scope>NUCLEOTIDE SEQUENCE [LARGE SCALE GENOMIC DNA]</scope>
    <source>
        <strain evidence="1 2">BP-8</strain>
    </source>
</reference>
<proteinExistence type="predicted"/>
<gene>
    <name evidence="1" type="ORF">WAB15_00005</name>
</gene>